<dbReference type="KEGG" id="tva:5463591"/>
<dbReference type="GO" id="GO:0071230">
    <property type="term" value="P:cellular response to amino acid stimulus"/>
    <property type="evidence" value="ECO:0000318"/>
    <property type="project" value="GO_Central"/>
</dbReference>
<dbReference type="SMR" id="A2DN99"/>
<dbReference type="InParanoid" id="A2DN99"/>
<reference evidence="2" key="1">
    <citation type="submission" date="2006-10" db="EMBL/GenBank/DDBJ databases">
        <authorList>
            <person name="Amadeo P."/>
            <person name="Zhao Q."/>
            <person name="Wortman J."/>
            <person name="Fraser-Liggett C."/>
            <person name="Carlton J."/>
        </authorList>
    </citation>
    <scope>NUCLEOTIDE SEQUENCE</scope>
    <source>
        <strain evidence="2">G3</strain>
    </source>
</reference>
<dbReference type="VEuPathDB" id="TrichDB:TVAG_306070"/>
<accession>A2DN99</accession>
<dbReference type="Gene3D" id="3.30.450.30">
    <property type="entry name" value="Dynein light chain 2a, cytoplasmic"/>
    <property type="match status" value="1"/>
</dbReference>
<dbReference type="PANTHER" id="PTHR13378">
    <property type="entry name" value="REGULATOR COMPLEX PROTEIN LAMTOR3"/>
    <property type="match status" value="1"/>
</dbReference>
<reference evidence="2" key="2">
    <citation type="journal article" date="2007" name="Science">
        <title>Draft genome sequence of the sexually transmitted pathogen Trichomonas vaginalis.</title>
        <authorList>
            <person name="Carlton J.M."/>
            <person name="Hirt R.P."/>
            <person name="Silva J.C."/>
            <person name="Delcher A.L."/>
            <person name="Schatz M."/>
            <person name="Zhao Q."/>
            <person name="Wortman J.R."/>
            <person name="Bidwell S.L."/>
            <person name="Alsmark U.C.M."/>
            <person name="Besteiro S."/>
            <person name="Sicheritz-Ponten T."/>
            <person name="Noel C.J."/>
            <person name="Dacks J.B."/>
            <person name="Foster P.G."/>
            <person name="Simillion C."/>
            <person name="Van de Peer Y."/>
            <person name="Miranda-Saavedra D."/>
            <person name="Barton G.J."/>
            <person name="Westrop G.D."/>
            <person name="Mueller S."/>
            <person name="Dessi D."/>
            <person name="Fiori P.L."/>
            <person name="Ren Q."/>
            <person name="Paulsen I."/>
            <person name="Zhang H."/>
            <person name="Bastida-Corcuera F.D."/>
            <person name="Simoes-Barbosa A."/>
            <person name="Brown M.T."/>
            <person name="Hayes R.D."/>
            <person name="Mukherjee M."/>
            <person name="Okumura C.Y."/>
            <person name="Schneider R."/>
            <person name="Smith A.J."/>
            <person name="Vanacova S."/>
            <person name="Villalvazo M."/>
            <person name="Haas B.J."/>
            <person name="Pertea M."/>
            <person name="Feldblyum T.V."/>
            <person name="Utterback T.R."/>
            <person name="Shu C.L."/>
            <person name="Osoegawa K."/>
            <person name="de Jong P.J."/>
            <person name="Hrdy I."/>
            <person name="Horvathova L."/>
            <person name="Zubacova Z."/>
            <person name="Dolezal P."/>
            <person name="Malik S.B."/>
            <person name="Logsdon J.M. Jr."/>
            <person name="Henze K."/>
            <person name="Gupta A."/>
            <person name="Wang C.C."/>
            <person name="Dunne R.L."/>
            <person name="Upcroft J.A."/>
            <person name="Upcroft P."/>
            <person name="White O."/>
            <person name="Salzberg S.L."/>
            <person name="Tang P."/>
            <person name="Chiu C.-H."/>
            <person name="Lee Y.-S."/>
            <person name="Embley T.M."/>
            <person name="Coombs G.H."/>
            <person name="Mottram J.C."/>
            <person name="Tachezy J."/>
            <person name="Fraser-Liggett C.M."/>
            <person name="Johnson P.J."/>
        </authorList>
    </citation>
    <scope>NUCLEOTIDE SEQUENCE [LARGE SCALE GENOMIC DNA]</scope>
    <source>
        <strain evidence="2">G3</strain>
    </source>
</reference>
<dbReference type="VEuPathDB" id="TrichDB:TVAGG3_1024210"/>
<evidence type="ECO:0000256" key="1">
    <source>
        <dbReference type="ARBA" id="ARBA00005356"/>
    </source>
</evidence>
<evidence type="ECO:0000313" key="2">
    <source>
        <dbReference type="EMBL" id="EAY18087.1"/>
    </source>
</evidence>
<dbReference type="PANTHER" id="PTHR13378:SF1">
    <property type="entry name" value="RAGULATOR COMPLEX PROTEIN LAMTOR3"/>
    <property type="match status" value="1"/>
</dbReference>
<dbReference type="AlphaFoldDB" id="A2DN99"/>
<comment type="similarity">
    <text evidence="1">Belongs to the LAMTOR3 family.</text>
</comment>
<dbReference type="RefSeq" id="XP_001579073.1">
    <property type="nucleotide sequence ID" value="XM_001579023.1"/>
</dbReference>
<dbReference type="SMART" id="SM01278">
    <property type="entry name" value="MAPKK1_Int"/>
    <property type="match status" value="1"/>
</dbReference>
<dbReference type="SUPFAM" id="SSF103196">
    <property type="entry name" value="Roadblock/LC7 domain"/>
    <property type="match status" value="1"/>
</dbReference>
<dbReference type="GO" id="GO:0071986">
    <property type="term" value="C:Ragulator complex"/>
    <property type="evidence" value="ECO:0000318"/>
    <property type="project" value="GO_Central"/>
</dbReference>
<dbReference type="InterPro" id="IPR015019">
    <property type="entry name" value="LAMTOR3"/>
</dbReference>
<dbReference type="OrthoDB" id="10418472at2759"/>
<dbReference type="Proteomes" id="UP000001542">
    <property type="component" value="Unassembled WGS sequence"/>
</dbReference>
<protein>
    <recommendedName>
        <fullName evidence="4">Roadblock/LAMTOR2 domain-containing protein</fullName>
    </recommendedName>
</protein>
<name>A2DN99_TRIV3</name>
<evidence type="ECO:0008006" key="4">
    <source>
        <dbReference type="Google" id="ProtNLM"/>
    </source>
</evidence>
<organism evidence="2 3">
    <name type="scientific">Trichomonas vaginalis (strain ATCC PRA-98 / G3)</name>
    <dbReference type="NCBI Taxonomy" id="412133"/>
    <lineage>
        <taxon>Eukaryota</taxon>
        <taxon>Metamonada</taxon>
        <taxon>Parabasalia</taxon>
        <taxon>Trichomonadida</taxon>
        <taxon>Trichomonadidae</taxon>
        <taxon>Trichomonas</taxon>
    </lineage>
</organism>
<dbReference type="GO" id="GO:0032008">
    <property type="term" value="P:positive regulation of TOR signaling"/>
    <property type="evidence" value="ECO:0000318"/>
    <property type="project" value="GO_Central"/>
</dbReference>
<gene>
    <name evidence="2" type="ORF">TVAG_306070</name>
</gene>
<proteinExistence type="inferred from homology"/>
<sequence>MEESDANTPTTFLDNLAKSVHGVKKIYISDSHGAILAESSAPKNEKEEKIVRSFPTYNDRLGKLSYGNNKSIIVECNDTSYVMCETESFFITFVCSKDANFSLLSEFPNDMSGFLTQLRSYVDQM</sequence>
<dbReference type="FunFam" id="3.30.450.30:FF:000018">
    <property type="entry name" value="Mitogen-activated protein kinase kinase 1 interacting protein"/>
    <property type="match status" value="1"/>
</dbReference>
<keyword evidence="3" id="KW-1185">Reference proteome</keyword>
<evidence type="ECO:0000313" key="3">
    <source>
        <dbReference type="Proteomes" id="UP000001542"/>
    </source>
</evidence>
<dbReference type="EMBL" id="DS113222">
    <property type="protein sequence ID" value="EAY18087.1"/>
    <property type="molecule type" value="Genomic_DNA"/>
</dbReference>
<dbReference type="Pfam" id="PF08923">
    <property type="entry name" value="MAPKK1_Int"/>
    <property type="match status" value="1"/>
</dbReference>